<dbReference type="Proteomes" id="UP000248925">
    <property type="component" value="Unassembled WGS sequence"/>
</dbReference>
<dbReference type="OrthoDB" id="344729at2"/>
<dbReference type="NCBIfam" id="NF041384">
    <property type="entry name" value="YHS_seleno_dom"/>
    <property type="match status" value="1"/>
</dbReference>
<accession>A0A2W4EPI1</accession>
<keyword evidence="2" id="KW-1185">Reference proteome</keyword>
<sequence length="171" mass="18717">MVKTISSRKLAKSMHLITGTAFLALVLAYSGPVLADGRVNTGYFGGVAIDGYDPVAYFLDNRAVKGSEKISYDWLGTPWYFASDEHRELFKKNPVKYAPQYGGYCAAEVAGSGSVTVNINPEAFAIIDGKLYFTYGKEATQAFAMHASEAVPKADANWPKKQDELAKNDYH</sequence>
<evidence type="ECO:0000313" key="1">
    <source>
        <dbReference type="EMBL" id="PZM15456.1"/>
    </source>
</evidence>
<comment type="caution">
    <text evidence="1">The sequence shown here is derived from an EMBL/GenBank/DDBJ whole genome shotgun (WGS) entry which is preliminary data.</text>
</comment>
<evidence type="ECO:0000313" key="2">
    <source>
        <dbReference type="Proteomes" id="UP000248925"/>
    </source>
</evidence>
<organism evidence="1 2">
    <name type="scientific">Rhizobium tubonense</name>
    <dbReference type="NCBI Taxonomy" id="484088"/>
    <lineage>
        <taxon>Bacteria</taxon>
        <taxon>Pseudomonadati</taxon>
        <taxon>Pseudomonadota</taxon>
        <taxon>Alphaproteobacteria</taxon>
        <taxon>Hyphomicrobiales</taxon>
        <taxon>Rhizobiaceae</taxon>
        <taxon>Rhizobium/Agrobacterium group</taxon>
        <taxon>Rhizobium</taxon>
    </lineage>
</organism>
<gene>
    <name evidence="1" type="ORF">CPY51_06385</name>
</gene>
<dbReference type="EMBL" id="PCDP01000019">
    <property type="protein sequence ID" value="PZM15456.1"/>
    <property type="molecule type" value="Genomic_DNA"/>
</dbReference>
<dbReference type="RefSeq" id="WP_111159457.1">
    <property type="nucleotide sequence ID" value="NZ_PCDP01000019.1"/>
</dbReference>
<evidence type="ECO:0008006" key="3">
    <source>
        <dbReference type="Google" id="ProtNLM"/>
    </source>
</evidence>
<proteinExistence type="predicted"/>
<reference evidence="1 2" key="1">
    <citation type="journal article" date="2018" name="Sci. Rep.">
        <title>Rhizobium tumorigenes sp. nov., a novel plant tumorigenic bacterium isolated from cane gall tumors on thornless blackberry.</title>
        <authorList>
            <person name="Kuzmanovi N."/>
            <person name="Smalla K."/>
            <person name="Gronow S."/>
            <person name="PuBawska J."/>
        </authorList>
    </citation>
    <scope>NUCLEOTIDE SEQUENCE [LARGE SCALE GENOMIC DNA]</scope>
    <source>
        <strain evidence="1 2">CCBAU 85046</strain>
    </source>
</reference>
<name>A0A2W4EPI1_9HYPH</name>
<protein>
    <recommendedName>
        <fullName evidence="3">YHS domain-containing protein</fullName>
    </recommendedName>
</protein>
<dbReference type="AlphaFoldDB" id="A0A2W4EPI1"/>